<dbReference type="InterPro" id="IPR003018">
    <property type="entry name" value="GAF"/>
</dbReference>
<dbReference type="InterPro" id="IPR029787">
    <property type="entry name" value="Nucleotide_cyclase"/>
</dbReference>
<feature type="transmembrane region" description="Helical" evidence="1">
    <location>
        <begin position="290"/>
        <end position="316"/>
    </location>
</feature>
<dbReference type="SMART" id="SM00267">
    <property type="entry name" value="GGDEF"/>
    <property type="match status" value="1"/>
</dbReference>
<protein>
    <recommendedName>
        <fullName evidence="2">GGDEF domain-containing protein</fullName>
    </recommendedName>
</protein>
<organism evidence="3 4">
    <name type="scientific">Sulfobacillus thermotolerans</name>
    <dbReference type="NCBI Taxonomy" id="338644"/>
    <lineage>
        <taxon>Bacteria</taxon>
        <taxon>Bacillati</taxon>
        <taxon>Bacillota</taxon>
        <taxon>Clostridia</taxon>
        <taxon>Eubacteriales</taxon>
        <taxon>Clostridiales Family XVII. Incertae Sedis</taxon>
        <taxon>Sulfobacillus</taxon>
    </lineage>
</organism>
<dbReference type="InterPro" id="IPR029016">
    <property type="entry name" value="GAF-like_dom_sf"/>
</dbReference>
<dbReference type="InterPro" id="IPR043128">
    <property type="entry name" value="Rev_trsase/Diguanyl_cyclase"/>
</dbReference>
<dbReference type="SUPFAM" id="SSF55073">
    <property type="entry name" value="Nucleotide cyclase"/>
    <property type="match status" value="1"/>
</dbReference>
<accession>A0ABN5GXU6</accession>
<evidence type="ECO:0000313" key="3">
    <source>
        <dbReference type="EMBL" id="AUW93181.1"/>
    </source>
</evidence>
<dbReference type="Gene3D" id="3.30.450.40">
    <property type="match status" value="2"/>
</dbReference>
<dbReference type="CDD" id="cd01949">
    <property type="entry name" value="GGDEF"/>
    <property type="match status" value="1"/>
</dbReference>
<sequence>MGIHHFHRTPSYKVRLSRHYVWILLVLNSLAVVLFVYLSHVYWNTNVATTERNLEAQASGSAALLDSKLSADEEFLRRAGQALTTAPSLSATRQILTRLKNELGTENAATAAIVNANGVPLLQSGVPVLWPLENSAHLGSWAIRQSAFSTGSFFLSRPFPNLRQDHQPWVLAGMSIPGTRQYLIIARSAFLPVLIKNLTASSYAQLVVQLVRHNGLVQAQSPFSPTQSSAWQPWLVRKLHQTPSLTAATGVGPLATISGSPRDLWAAAKLANYPLYVVEGIPLKAVFTDWLHTMLIGLIAFAGLVVISDSAILSIISRLNHTRERYAFTLQLYTVLSEVSRITSTATTEPDCLQSLVSALCAEGFHAAWIGVVDPDHIRVLVTQGPGSDSLRTLPFPTNTNEAAFQSLAVRAVRTREAVYENDLATALTHLGYASFIETYHWASGISIPIERHHGVWGVLSLISDRPHAFDHHILPLANQIGRALQDALERFDLRALEHEIQRKNTLVLTLHHVLGAIGEMALRTLDDATILQQICTLLTENGVFVGVTIGIQDPHGHLKFPYHSGQLPAHPTASAQLAWDSGRYQVDNEYHKTACAENSARSSKADFVIYRNKTPYAVLEVHHQDPHIFDEELVQLGIRLAELTGQILTNAFNEQALKRLHQFYQALAHANERLLYTDAAPALYDAIAQLVMAHTPALGCWIAFAQGHRLSVKTRVFADAQVAAYFDQDILQMALDDPRFPQPTVVSDVLRFKKAIIVNDLAGQDLYPGPRAMRFLSHDGINAVAAFPIEDRESQGLLVVHGTTNLFSQEIVTLLQSLAYNLTAKLKSLRAEEEERAVKAQLAYQATHDALTLIPNRALLESAFDHIGVQQKTQPVPLTLFVGDLDKFKQVNDTYGHSAGDYVLQVIAQRLKNCLRAEDRVYRYGGDEFVILIEAALTPPTIDRLTDCIVHHIQEPVNWNNISLSVGISLGIAIDSEGHKEPRKLFKEADEAVYQAKQQGPNHVCLFHDGSGTAFKGGA</sequence>
<proteinExistence type="predicted"/>
<dbReference type="Gene3D" id="3.30.70.270">
    <property type="match status" value="1"/>
</dbReference>
<dbReference type="Proteomes" id="UP000325292">
    <property type="component" value="Chromosome"/>
</dbReference>
<feature type="domain" description="GGDEF" evidence="2">
    <location>
        <begin position="877"/>
        <end position="1010"/>
    </location>
</feature>
<evidence type="ECO:0000313" key="4">
    <source>
        <dbReference type="Proteomes" id="UP000325292"/>
    </source>
</evidence>
<dbReference type="Pfam" id="PF13185">
    <property type="entry name" value="GAF_2"/>
    <property type="match status" value="2"/>
</dbReference>
<dbReference type="SUPFAM" id="SSF55781">
    <property type="entry name" value="GAF domain-like"/>
    <property type="match status" value="3"/>
</dbReference>
<dbReference type="InterPro" id="IPR052163">
    <property type="entry name" value="DGC-Regulatory_Protein"/>
</dbReference>
<evidence type="ECO:0000256" key="1">
    <source>
        <dbReference type="SAM" id="Phobius"/>
    </source>
</evidence>
<keyword evidence="1" id="KW-0812">Transmembrane</keyword>
<dbReference type="NCBIfam" id="TIGR00254">
    <property type="entry name" value="GGDEF"/>
    <property type="match status" value="1"/>
</dbReference>
<keyword evidence="1" id="KW-0472">Membrane</keyword>
<keyword evidence="1" id="KW-1133">Transmembrane helix</keyword>
<evidence type="ECO:0000259" key="2">
    <source>
        <dbReference type="PROSITE" id="PS50887"/>
    </source>
</evidence>
<dbReference type="Pfam" id="PF00990">
    <property type="entry name" value="GGDEF"/>
    <property type="match status" value="1"/>
</dbReference>
<dbReference type="PANTHER" id="PTHR46663">
    <property type="entry name" value="DIGUANYLATE CYCLASE DGCT-RELATED"/>
    <property type="match status" value="1"/>
</dbReference>
<reference evidence="3 4" key="1">
    <citation type="journal article" date="2019" name="Sci. Rep.">
        <title>Sulfobacillus thermotolerans: new insights into resistance and metabolic capacities of acidophilic chemolithotrophs.</title>
        <authorList>
            <person name="Panyushkina A.E."/>
            <person name="Babenko V.V."/>
            <person name="Nikitina A.S."/>
            <person name="Selezneva O.V."/>
            <person name="Tsaplina I.A."/>
            <person name="Letarova M.A."/>
            <person name="Kostryukova E.S."/>
            <person name="Letarov A.V."/>
        </authorList>
    </citation>
    <scope>NUCLEOTIDE SEQUENCE [LARGE SCALE GENOMIC DNA]</scope>
    <source>
        <strain evidence="3 4">Kr1</strain>
    </source>
</reference>
<name>A0ABN5GXU6_9FIRM</name>
<dbReference type="PROSITE" id="PS50887">
    <property type="entry name" value="GGDEF"/>
    <property type="match status" value="1"/>
</dbReference>
<dbReference type="EMBL" id="CP019454">
    <property type="protein sequence ID" value="AUW93181.1"/>
    <property type="molecule type" value="Genomic_DNA"/>
</dbReference>
<feature type="transmembrane region" description="Helical" evidence="1">
    <location>
        <begin position="20"/>
        <end position="43"/>
    </location>
</feature>
<dbReference type="PANTHER" id="PTHR46663:SF2">
    <property type="entry name" value="GGDEF DOMAIN-CONTAINING PROTEIN"/>
    <property type="match status" value="1"/>
</dbReference>
<gene>
    <name evidence="3" type="ORF">BXT84_03780</name>
</gene>
<keyword evidence="4" id="KW-1185">Reference proteome</keyword>
<dbReference type="InterPro" id="IPR000160">
    <property type="entry name" value="GGDEF_dom"/>
</dbReference>